<evidence type="ECO:0000313" key="3">
    <source>
        <dbReference type="Proteomes" id="UP000308528"/>
    </source>
</evidence>
<gene>
    <name evidence="2" type="ORF">E4021_03480</name>
</gene>
<evidence type="ECO:0000313" key="2">
    <source>
        <dbReference type="EMBL" id="THH41670.1"/>
    </source>
</evidence>
<protein>
    <submittedName>
        <fullName evidence="2">DUF2382 domain-containing protein</fullName>
    </submittedName>
</protein>
<dbReference type="OrthoDB" id="581516at2"/>
<name>A0A4S4NZE5_9BACT</name>
<dbReference type="AlphaFoldDB" id="A0A4S4NZE5"/>
<dbReference type="Pfam" id="PF09557">
    <property type="entry name" value="DUF2382"/>
    <property type="match status" value="1"/>
</dbReference>
<keyword evidence="3" id="KW-1185">Reference proteome</keyword>
<dbReference type="PANTHER" id="PTHR38463:SF1">
    <property type="entry name" value="STRESS RESPONSE PROTEIN YSNF"/>
    <property type="match status" value="1"/>
</dbReference>
<dbReference type="InterPro" id="IPR019060">
    <property type="entry name" value="DUF2382"/>
</dbReference>
<dbReference type="PANTHER" id="PTHR38463">
    <property type="entry name" value="STRESS RESPONSE PROTEIN YSNF"/>
    <property type="match status" value="1"/>
</dbReference>
<accession>A0A4S4NZE5</accession>
<dbReference type="Proteomes" id="UP000308528">
    <property type="component" value="Unassembled WGS sequence"/>
</dbReference>
<organism evidence="2 3">
    <name type="scientific">Neolewinella litorea</name>
    <dbReference type="NCBI Taxonomy" id="2562452"/>
    <lineage>
        <taxon>Bacteria</taxon>
        <taxon>Pseudomonadati</taxon>
        <taxon>Bacteroidota</taxon>
        <taxon>Saprospiria</taxon>
        <taxon>Saprospirales</taxon>
        <taxon>Lewinellaceae</taxon>
        <taxon>Neolewinella</taxon>
    </lineage>
</organism>
<evidence type="ECO:0000259" key="1">
    <source>
        <dbReference type="Pfam" id="PF09557"/>
    </source>
</evidence>
<dbReference type="InterPro" id="IPR052967">
    <property type="entry name" value="Stress_Response_Assoc"/>
</dbReference>
<comment type="caution">
    <text evidence="2">The sequence shown here is derived from an EMBL/GenBank/DDBJ whole genome shotgun (WGS) entry which is preliminary data.</text>
</comment>
<proteinExistence type="predicted"/>
<reference evidence="2 3" key="1">
    <citation type="submission" date="2019-04" db="EMBL/GenBank/DDBJ databases">
        <title>Lewinella litorea sp. nov., isolated from a marine sand.</title>
        <authorList>
            <person name="Yoon J.-H."/>
        </authorList>
    </citation>
    <scope>NUCLEOTIDE SEQUENCE [LARGE SCALE GENOMIC DNA]</scope>
    <source>
        <strain evidence="2 3">HSMS-39</strain>
    </source>
</reference>
<dbReference type="EMBL" id="SRSF01000001">
    <property type="protein sequence ID" value="THH41670.1"/>
    <property type="molecule type" value="Genomic_DNA"/>
</dbReference>
<sequence length="273" mass="30898">MDNHNNQTVIGIFDTMTQARSAKKALADAGFSGDAVDVSKYGEHGTVGDNYKRDSHKVEGFFDRLFGDHKDDNRNYHRKDAAREVASRGTVVTVHTANMEKAKRAAAILDQYGAIDLDDRYNKYNNNSFNADENRKSLNQRYGNVDKEGTIEVLKEDVAIGKRDVNTGSISVRSHIVERPVEETLRLRTEEAYIERNKVDRPATGAEFKDQNITVKETSEEAVVQKKARVVEEIKVGKNVDTRTEKVRETARETEVDIVKNGEKNRKHETAKR</sequence>
<feature type="domain" description="DUF2382" evidence="1">
    <location>
        <begin position="151"/>
        <end position="258"/>
    </location>
</feature>